<evidence type="ECO:0000256" key="2">
    <source>
        <dbReference type="ARBA" id="ARBA00023015"/>
    </source>
</evidence>
<organism evidence="7 8">
    <name type="scientific">Actinomadura yumaensis</name>
    <dbReference type="NCBI Taxonomy" id="111807"/>
    <lineage>
        <taxon>Bacteria</taxon>
        <taxon>Bacillati</taxon>
        <taxon>Actinomycetota</taxon>
        <taxon>Actinomycetes</taxon>
        <taxon>Streptosporangiales</taxon>
        <taxon>Thermomonosporaceae</taxon>
        <taxon>Actinomadura</taxon>
    </lineage>
</organism>
<feature type="domain" description="HTH tetR-type" evidence="6">
    <location>
        <begin position="18"/>
        <end position="78"/>
    </location>
</feature>
<dbReference type="EMBL" id="JBHSXS010000033">
    <property type="protein sequence ID" value="MFC6885011.1"/>
    <property type="molecule type" value="Genomic_DNA"/>
</dbReference>
<evidence type="ECO:0000256" key="3">
    <source>
        <dbReference type="ARBA" id="ARBA00023125"/>
    </source>
</evidence>
<dbReference type="SUPFAM" id="SSF46689">
    <property type="entry name" value="Homeodomain-like"/>
    <property type="match status" value="1"/>
</dbReference>
<dbReference type="PROSITE" id="PS50977">
    <property type="entry name" value="HTH_TETR_2"/>
    <property type="match status" value="1"/>
</dbReference>
<dbReference type="Pfam" id="PF02909">
    <property type="entry name" value="TetR_C_1"/>
    <property type="match status" value="1"/>
</dbReference>
<keyword evidence="8" id="KW-1185">Reference proteome</keyword>
<evidence type="ECO:0000313" key="7">
    <source>
        <dbReference type="EMBL" id="MFC6885011.1"/>
    </source>
</evidence>
<reference evidence="8" key="1">
    <citation type="journal article" date="2019" name="Int. J. Syst. Evol. Microbiol.">
        <title>The Global Catalogue of Microorganisms (GCM) 10K type strain sequencing project: providing services to taxonomists for standard genome sequencing and annotation.</title>
        <authorList>
            <consortium name="The Broad Institute Genomics Platform"/>
            <consortium name="The Broad Institute Genome Sequencing Center for Infectious Disease"/>
            <person name="Wu L."/>
            <person name="Ma J."/>
        </authorList>
    </citation>
    <scope>NUCLEOTIDE SEQUENCE [LARGE SCALE GENOMIC DNA]</scope>
    <source>
        <strain evidence="8">JCM 3369</strain>
    </source>
</reference>
<name>A0ABW2CVK8_9ACTN</name>
<dbReference type="Proteomes" id="UP001596380">
    <property type="component" value="Unassembled WGS sequence"/>
</dbReference>
<dbReference type="SUPFAM" id="SSF48498">
    <property type="entry name" value="Tetracyclin repressor-like, C-terminal domain"/>
    <property type="match status" value="1"/>
</dbReference>
<evidence type="ECO:0000256" key="4">
    <source>
        <dbReference type="ARBA" id="ARBA00023163"/>
    </source>
</evidence>
<dbReference type="RefSeq" id="WP_160823399.1">
    <property type="nucleotide sequence ID" value="NZ_JBHSXS010000033.1"/>
</dbReference>
<accession>A0ABW2CVK8</accession>
<evidence type="ECO:0000259" key="6">
    <source>
        <dbReference type="PROSITE" id="PS50977"/>
    </source>
</evidence>
<keyword evidence="3 5" id="KW-0238">DNA-binding</keyword>
<dbReference type="InterPro" id="IPR009057">
    <property type="entry name" value="Homeodomain-like_sf"/>
</dbReference>
<dbReference type="Pfam" id="PF00440">
    <property type="entry name" value="TetR_N"/>
    <property type="match status" value="1"/>
</dbReference>
<dbReference type="InterPro" id="IPR036271">
    <property type="entry name" value="Tet_transcr_reg_TetR-rel_C_sf"/>
</dbReference>
<proteinExistence type="predicted"/>
<dbReference type="InterPro" id="IPR003012">
    <property type="entry name" value="Tet_transcr_reg_TetR"/>
</dbReference>
<dbReference type="PRINTS" id="PR00400">
    <property type="entry name" value="TETREPRESSOR"/>
</dbReference>
<evidence type="ECO:0000256" key="1">
    <source>
        <dbReference type="ARBA" id="ARBA00022491"/>
    </source>
</evidence>
<evidence type="ECO:0000256" key="5">
    <source>
        <dbReference type="PROSITE-ProRule" id="PRU00335"/>
    </source>
</evidence>
<dbReference type="InterPro" id="IPR050109">
    <property type="entry name" value="HTH-type_TetR-like_transc_reg"/>
</dbReference>
<dbReference type="PANTHER" id="PTHR30055:SF151">
    <property type="entry name" value="TRANSCRIPTIONAL REGULATORY PROTEIN"/>
    <property type="match status" value="1"/>
</dbReference>
<comment type="caution">
    <text evidence="7">The sequence shown here is derived from an EMBL/GenBank/DDBJ whole genome shotgun (WGS) entry which is preliminary data.</text>
</comment>
<gene>
    <name evidence="7" type="ORF">ACFQKB_35005</name>
</gene>
<keyword evidence="1" id="KW-0678">Repressor</keyword>
<feature type="DNA-binding region" description="H-T-H motif" evidence="5">
    <location>
        <begin position="41"/>
        <end position="60"/>
    </location>
</feature>
<dbReference type="PANTHER" id="PTHR30055">
    <property type="entry name" value="HTH-TYPE TRANSCRIPTIONAL REGULATOR RUTR"/>
    <property type="match status" value="1"/>
</dbReference>
<dbReference type="Gene3D" id="1.10.357.10">
    <property type="entry name" value="Tetracycline Repressor, domain 2"/>
    <property type="match status" value="1"/>
</dbReference>
<dbReference type="InterPro" id="IPR001647">
    <property type="entry name" value="HTH_TetR"/>
</dbReference>
<keyword evidence="2" id="KW-0805">Transcription regulation</keyword>
<keyword evidence="4" id="KW-0804">Transcription</keyword>
<protein>
    <submittedName>
        <fullName evidence="7">TetR/AcrR family transcriptional regulator C-terminal domain-containing protein</fullName>
    </submittedName>
</protein>
<sequence>MPTPPGRKPRKAAPSRRPLTQDGIVAAAVRVLDAEGLDGVTMRRVAQELDTGPASLYAHVSGKDELNELMLDRVAAEVRLPEPDPERWQEQVKEVAREVRRVWQAHADIARVSLAMVPTGANLLRIAEFQLAVMSAGGVPPAAAALAVDSLGMYVDAESVERAMYGTKLGEGASPEEQLHTFISGIRDYYKALPQDRFPHIVAMVDELTAGGGDERFEFGLDILVRGIASHARP</sequence>
<evidence type="ECO:0000313" key="8">
    <source>
        <dbReference type="Proteomes" id="UP001596380"/>
    </source>
</evidence>
<dbReference type="InterPro" id="IPR004111">
    <property type="entry name" value="Repressor_TetR_C"/>
</dbReference>